<comment type="caution">
    <text evidence="1">The sequence shown here is derived from an EMBL/GenBank/DDBJ whole genome shotgun (WGS) entry which is preliminary data.</text>
</comment>
<dbReference type="Gene3D" id="3.30.559.10">
    <property type="entry name" value="Chloramphenicol acetyltransferase-like domain"/>
    <property type="match status" value="2"/>
</dbReference>
<dbReference type="OrthoDB" id="21502at2759"/>
<dbReference type="Proteomes" id="UP000772434">
    <property type="component" value="Unassembled WGS sequence"/>
</dbReference>
<dbReference type="AlphaFoldDB" id="A0A9P5PIP8"/>
<keyword evidence="2" id="KW-1185">Reference proteome</keyword>
<reference evidence="1" key="1">
    <citation type="submission" date="2020-11" db="EMBL/GenBank/DDBJ databases">
        <authorList>
            <consortium name="DOE Joint Genome Institute"/>
            <person name="Ahrendt S."/>
            <person name="Riley R."/>
            <person name="Andreopoulos W."/>
            <person name="Labutti K."/>
            <person name="Pangilinan J."/>
            <person name="Ruiz-Duenas F.J."/>
            <person name="Barrasa J.M."/>
            <person name="Sanchez-Garcia M."/>
            <person name="Camarero S."/>
            <person name="Miyauchi S."/>
            <person name="Serrano A."/>
            <person name="Linde D."/>
            <person name="Babiker R."/>
            <person name="Drula E."/>
            <person name="Ayuso-Fernandez I."/>
            <person name="Pacheco R."/>
            <person name="Padilla G."/>
            <person name="Ferreira P."/>
            <person name="Barriuso J."/>
            <person name="Kellner H."/>
            <person name="Castanera R."/>
            <person name="Alfaro M."/>
            <person name="Ramirez L."/>
            <person name="Pisabarro A.G."/>
            <person name="Kuo A."/>
            <person name="Tritt A."/>
            <person name="Lipzen A."/>
            <person name="He G."/>
            <person name="Yan M."/>
            <person name="Ng V."/>
            <person name="Cullen D."/>
            <person name="Martin F."/>
            <person name="Rosso M.-N."/>
            <person name="Henrissat B."/>
            <person name="Hibbett D."/>
            <person name="Martinez A.T."/>
            <person name="Grigoriev I.V."/>
        </authorList>
    </citation>
    <scope>NUCLEOTIDE SEQUENCE</scope>
    <source>
        <strain evidence="1">AH 40177</strain>
    </source>
</reference>
<dbReference type="EMBL" id="JADNRY010000162">
    <property type="protein sequence ID" value="KAF9062780.1"/>
    <property type="molecule type" value="Genomic_DNA"/>
</dbReference>
<gene>
    <name evidence="1" type="ORF">BDP27DRAFT_1233090</name>
</gene>
<name>A0A9P5PIP8_9AGAR</name>
<evidence type="ECO:0000313" key="1">
    <source>
        <dbReference type="EMBL" id="KAF9062780.1"/>
    </source>
</evidence>
<sequence>MSTLDFIVVQLSGLDHNGVHNAGATFGYVVKTVDVAALQKAAQHTVNKWRLLAGRVEWDAAKKTYHIRVPVSESLPKDYASIEFTTTMFPSLSLSLPSLDEDSRQVLERPPLTYFRARATPSSLSAYAAQCFPLMAIHVSLMENCACVGISFPHGVFDATGMGMAIRGVNAALNDLDWIPPMLNASNINILENTLSNLREADSMESVLSGLPNLRMAVVPPTIVNLLSFWFSMAFEMLWHKSTTRGVHLGGRTVEHIMVRMRKESEESGKPLVSKGDMLIAWLLKAVYLEEGCNSPNKISINSVFSVRRILSEINPEFEQYPHNAITPVTLPFIDIRSLPSMSLYELALRHRESLNESRNIAHIQRVEKWTHGWGGIVPLRRRQLDSWLFSNQVLSGIETLDLGSEQLGLWFWGTPFVPDHCVAINKLRDGGYLVQAGVRASRWRAIEKALERMEGGLDPFV</sequence>
<organism evidence="1 2">
    <name type="scientific">Rhodocollybia butyracea</name>
    <dbReference type="NCBI Taxonomy" id="206335"/>
    <lineage>
        <taxon>Eukaryota</taxon>
        <taxon>Fungi</taxon>
        <taxon>Dikarya</taxon>
        <taxon>Basidiomycota</taxon>
        <taxon>Agaricomycotina</taxon>
        <taxon>Agaricomycetes</taxon>
        <taxon>Agaricomycetidae</taxon>
        <taxon>Agaricales</taxon>
        <taxon>Marasmiineae</taxon>
        <taxon>Omphalotaceae</taxon>
        <taxon>Rhodocollybia</taxon>
    </lineage>
</organism>
<accession>A0A9P5PIP8</accession>
<proteinExistence type="predicted"/>
<evidence type="ECO:0000313" key="2">
    <source>
        <dbReference type="Proteomes" id="UP000772434"/>
    </source>
</evidence>
<protein>
    <submittedName>
        <fullName evidence="1">Uncharacterized protein</fullName>
    </submittedName>
</protein>
<dbReference type="InterPro" id="IPR023213">
    <property type="entry name" value="CAT-like_dom_sf"/>
</dbReference>